<dbReference type="EMBL" id="CAQQ02075158">
    <property type="status" value="NOT_ANNOTATED_CDS"/>
    <property type="molecule type" value="Genomic_DNA"/>
</dbReference>
<dbReference type="STRING" id="36166.T1GI81"/>
<dbReference type="InterPro" id="IPR043198">
    <property type="entry name" value="Cyclin/Ssn8"/>
</dbReference>
<evidence type="ECO:0000256" key="3">
    <source>
        <dbReference type="ARBA" id="ARBA00023127"/>
    </source>
</evidence>
<name>T1GI81_MEGSC</name>
<keyword evidence="8" id="KW-1185">Reference proteome</keyword>
<dbReference type="HOGENOM" id="CLU_022000_2_1_1"/>
<dbReference type="PANTHER" id="PTHR10026">
    <property type="entry name" value="CYCLIN"/>
    <property type="match status" value="1"/>
</dbReference>
<evidence type="ECO:0000313" key="7">
    <source>
        <dbReference type="EnsemblMetazoa" id="MESCA003150-PA"/>
    </source>
</evidence>
<dbReference type="InterPro" id="IPR013763">
    <property type="entry name" value="Cyclin-like_dom"/>
</dbReference>
<evidence type="ECO:0000256" key="5">
    <source>
        <dbReference type="RuleBase" id="RU000383"/>
    </source>
</evidence>
<dbReference type="EnsemblMetazoa" id="MESCA003150-RA">
    <property type="protein sequence ID" value="MESCA003150-PA"/>
    <property type="gene ID" value="MESCA003150"/>
</dbReference>
<comment type="similarity">
    <text evidence="1">Belongs to the cyclin family. Cyclin-like FAM58 subfamily.</text>
</comment>
<dbReference type="EMBL" id="CAQQ02075161">
    <property type="status" value="NOT_ANNOTATED_CDS"/>
    <property type="molecule type" value="Genomic_DNA"/>
</dbReference>
<dbReference type="Gene3D" id="1.10.472.10">
    <property type="entry name" value="Cyclin-like"/>
    <property type="match status" value="2"/>
</dbReference>
<dbReference type="EMBL" id="CAQQ02075159">
    <property type="status" value="NOT_ANNOTATED_CDS"/>
    <property type="molecule type" value="Genomic_DNA"/>
</dbReference>
<proteinExistence type="inferred from homology"/>
<evidence type="ECO:0000256" key="2">
    <source>
        <dbReference type="ARBA" id="ARBA00019501"/>
    </source>
</evidence>
<dbReference type="InterPro" id="IPR048055">
    <property type="entry name" value="Cyclin-Q_first_cyclin_box"/>
</dbReference>
<feature type="domain" description="Cyclin-like" evidence="6">
    <location>
        <begin position="66"/>
        <end position="164"/>
    </location>
</feature>
<dbReference type="CDD" id="cd20535">
    <property type="entry name" value="CYCLIN_CCNM_CCNQ_rpt2"/>
    <property type="match status" value="1"/>
</dbReference>
<dbReference type="GO" id="GO:0006357">
    <property type="term" value="P:regulation of transcription by RNA polymerase II"/>
    <property type="evidence" value="ECO:0007669"/>
    <property type="project" value="InterPro"/>
</dbReference>
<dbReference type="SMART" id="SM00385">
    <property type="entry name" value="CYCLIN"/>
    <property type="match status" value="1"/>
</dbReference>
<dbReference type="InterPro" id="IPR048053">
    <property type="entry name" value="Cyclin-Q_second_cyclin_box"/>
</dbReference>
<dbReference type="AlphaFoldDB" id="T1GI81"/>
<evidence type="ECO:0000259" key="6">
    <source>
        <dbReference type="SMART" id="SM00385"/>
    </source>
</evidence>
<dbReference type="EMBL" id="CAQQ02075162">
    <property type="status" value="NOT_ANNOTATED_CDS"/>
    <property type="molecule type" value="Genomic_DNA"/>
</dbReference>
<dbReference type="CDD" id="cd20534">
    <property type="entry name" value="CYCLIN_CCNM_CCNQ_rpt1"/>
    <property type="match status" value="1"/>
</dbReference>
<sequence>MSIITHDRKKAFRPPIFRAGGPDKNGYNLGKKANFEQVFDCQNIPATSSRLRTNYRKQSGEGLVSRYLFECSIKLSFKPLTSATAAILFHKFFKEVKATDYDEYLIAASCLYLAGKIKDENVRIRDVINVCHNTLHRDSMPLDLGDEYWSIRDAIVQAELAITRMLKYDLNFELPHKYLLYYLKSLKDWLGNEVWESIPIAKTSAGFLQDFHHSPDILRFNPNEVAVCALSLALQTYGVQIPLTEEGDDAQLWYHN</sequence>
<reference evidence="8" key="1">
    <citation type="submission" date="2013-02" db="EMBL/GenBank/DDBJ databases">
        <authorList>
            <person name="Hughes D."/>
        </authorList>
    </citation>
    <scope>NUCLEOTIDE SEQUENCE</scope>
    <source>
        <strain>Durham</strain>
        <strain evidence="8">NC isolate 2 -- Noor lab</strain>
    </source>
</reference>
<reference evidence="7" key="2">
    <citation type="submission" date="2015-06" db="UniProtKB">
        <authorList>
            <consortium name="EnsemblMetazoa"/>
        </authorList>
    </citation>
    <scope>IDENTIFICATION</scope>
</reference>
<dbReference type="InterPro" id="IPR036915">
    <property type="entry name" value="Cyclin-like_sf"/>
</dbReference>
<dbReference type="GO" id="GO:0016538">
    <property type="term" value="F:cyclin-dependent protein serine/threonine kinase regulator activity"/>
    <property type="evidence" value="ECO:0007669"/>
    <property type="project" value="InterPro"/>
</dbReference>
<evidence type="ECO:0000313" key="8">
    <source>
        <dbReference type="Proteomes" id="UP000015102"/>
    </source>
</evidence>
<protein>
    <recommendedName>
        <fullName evidence="2">Cyclin-Q</fullName>
    </recommendedName>
    <alternativeName>
        <fullName evidence="4">Cyclin-related protein FAM58A</fullName>
    </alternativeName>
</protein>
<dbReference type="OMA" id="LKHITIC"/>
<dbReference type="SUPFAM" id="SSF47954">
    <property type="entry name" value="Cyclin-like"/>
    <property type="match status" value="2"/>
</dbReference>
<accession>T1GI81</accession>
<evidence type="ECO:0000256" key="4">
    <source>
        <dbReference type="ARBA" id="ARBA00032419"/>
    </source>
</evidence>
<dbReference type="Pfam" id="PF00134">
    <property type="entry name" value="Cyclin_N"/>
    <property type="match status" value="1"/>
</dbReference>
<keyword evidence="3 5" id="KW-0195">Cyclin</keyword>
<evidence type="ECO:0000256" key="1">
    <source>
        <dbReference type="ARBA" id="ARBA00010390"/>
    </source>
</evidence>
<organism evidence="7 8">
    <name type="scientific">Megaselia scalaris</name>
    <name type="common">Humpbacked fly</name>
    <name type="synonym">Phora scalaris</name>
    <dbReference type="NCBI Taxonomy" id="36166"/>
    <lineage>
        <taxon>Eukaryota</taxon>
        <taxon>Metazoa</taxon>
        <taxon>Ecdysozoa</taxon>
        <taxon>Arthropoda</taxon>
        <taxon>Hexapoda</taxon>
        <taxon>Insecta</taxon>
        <taxon>Pterygota</taxon>
        <taxon>Neoptera</taxon>
        <taxon>Endopterygota</taxon>
        <taxon>Diptera</taxon>
        <taxon>Brachycera</taxon>
        <taxon>Muscomorpha</taxon>
        <taxon>Platypezoidea</taxon>
        <taxon>Phoridae</taxon>
        <taxon>Megaseliini</taxon>
        <taxon>Megaselia</taxon>
    </lineage>
</organism>
<dbReference type="Proteomes" id="UP000015102">
    <property type="component" value="Unassembled WGS sequence"/>
</dbReference>
<dbReference type="InterPro" id="IPR006671">
    <property type="entry name" value="Cyclin_N"/>
</dbReference>
<dbReference type="FunFam" id="1.10.472.10:FF:000122">
    <property type="entry name" value="Cyclin-related protein FAM58A"/>
    <property type="match status" value="1"/>
</dbReference>
<dbReference type="EMBL" id="CAQQ02075160">
    <property type="status" value="NOT_ANNOTATED_CDS"/>
    <property type="molecule type" value="Genomic_DNA"/>
</dbReference>